<feature type="active site" description="Proton acceptor" evidence="9">
    <location>
        <position position="74"/>
    </location>
</feature>
<comment type="subcellular location">
    <subcellularLocation>
        <location evidence="9">Cytoplasm</location>
    </subcellularLocation>
</comment>
<evidence type="ECO:0000256" key="3">
    <source>
        <dbReference type="ARBA" id="ARBA00022741"/>
    </source>
</evidence>
<evidence type="ECO:0000256" key="6">
    <source>
        <dbReference type="ARBA" id="ARBA00022857"/>
    </source>
</evidence>
<keyword evidence="4 9" id="KW-0418">Kinase</keyword>
<organism evidence="10 11">
    <name type="scientific">Candidatus Erwinia haradaeae</name>
    <dbReference type="NCBI Taxonomy" id="1922217"/>
    <lineage>
        <taxon>Bacteria</taxon>
        <taxon>Pseudomonadati</taxon>
        <taxon>Pseudomonadota</taxon>
        <taxon>Gammaproteobacteria</taxon>
        <taxon>Enterobacterales</taxon>
        <taxon>Erwiniaceae</taxon>
        <taxon>Erwinia</taxon>
    </lineage>
</organism>
<dbReference type="InterPro" id="IPR017438">
    <property type="entry name" value="ATP-NAD_kinase_N"/>
</dbReference>
<evidence type="ECO:0000256" key="5">
    <source>
        <dbReference type="ARBA" id="ARBA00022840"/>
    </source>
</evidence>
<dbReference type="EC" id="2.7.1.23" evidence="9"/>
<sequence length="293" mass="32565">MNRFFSCIGIIGHPRHPSMLSTYTTLYRWLLEEGYQVIIETHIANQLHACCRVKTGTLSDIGRIADLAVVVGGDGSMLSAARSLARYDIKVIGINRGNLGFLTDLDPEDAQSQLEKVLAGHFYVDRRFLLEAQICHQSGPPCISTAMNEVVVHPGKIAHMIEFKVYIDEIFAFSERSDGLIISTPTGSTAYALSAGGPILMPSVDAISLVPMFSHTLSARPLVIHNRSSICLRFSDICGDLEISFDSQTVLPIKKDDHILIHRSDDQLNLIHPKNYNYFNILSSKLGWSKKFF</sequence>
<keyword evidence="1 9" id="KW-0963">Cytoplasm</keyword>
<feature type="binding site" evidence="9">
    <location>
        <position position="159"/>
    </location>
    <ligand>
        <name>NAD(+)</name>
        <dbReference type="ChEBI" id="CHEBI:57540"/>
    </ligand>
</feature>
<comment type="function">
    <text evidence="9">Involved in the regulation of the intracellular balance of NAD and NADP, and is a key enzyme in the biosynthesis of NADP. Catalyzes specifically the phosphorylation on 2'-hydroxyl of the adenosine moiety of NAD to yield NADP.</text>
</comment>
<gene>
    <name evidence="9 10" type="primary">nadK</name>
    <name evidence="10" type="ORF">ERCIPICE3303_467</name>
</gene>
<dbReference type="NCBIfam" id="NF002306">
    <property type="entry name" value="PRK01231.1"/>
    <property type="match status" value="1"/>
</dbReference>
<dbReference type="PANTHER" id="PTHR20275:SF0">
    <property type="entry name" value="NAD KINASE"/>
    <property type="match status" value="1"/>
</dbReference>
<proteinExistence type="inferred from homology"/>
<feature type="binding site" evidence="9">
    <location>
        <begin position="189"/>
        <end position="194"/>
    </location>
    <ligand>
        <name>NAD(+)</name>
        <dbReference type="ChEBI" id="CHEBI:57540"/>
    </ligand>
</feature>
<comment type="caution">
    <text evidence="9">Lacks conserved residue(s) required for the propagation of feature annotation.</text>
</comment>
<evidence type="ECO:0000256" key="9">
    <source>
        <dbReference type="HAMAP-Rule" id="MF_00361"/>
    </source>
</evidence>
<dbReference type="InterPro" id="IPR017437">
    <property type="entry name" value="ATP-NAD_kinase_PpnK-typ_C"/>
</dbReference>
<accession>A0A803GCQ2</accession>
<evidence type="ECO:0000256" key="4">
    <source>
        <dbReference type="ARBA" id="ARBA00022777"/>
    </source>
</evidence>
<name>A0A803GCQ2_9GAMM</name>
<evidence type="ECO:0000313" key="10">
    <source>
        <dbReference type="EMBL" id="VFP88436.1"/>
    </source>
</evidence>
<reference evidence="10 11" key="1">
    <citation type="submission" date="2019-02" db="EMBL/GenBank/DDBJ databases">
        <authorList>
            <person name="Manzano-Marin A."/>
            <person name="Manzano-Marin A."/>
        </authorList>
    </citation>
    <scope>NUCLEOTIDE SEQUENCE [LARGE SCALE GENOMIC DNA]</scope>
    <source>
        <strain evidence="10 11">ErCipiceae</strain>
    </source>
</reference>
<evidence type="ECO:0000256" key="1">
    <source>
        <dbReference type="ARBA" id="ARBA00022490"/>
    </source>
</evidence>
<evidence type="ECO:0000256" key="2">
    <source>
        <dbReference type="ARBA" id="ARBA00022679"/>
    </source>
</evidence>
<comment type="similarity">
    <text evidence="9">Belongs to the NAD kinase family.</text>
</comment>
<dbReference type="OrthoDB" id="9774737at2"/>
<keyword evidence="3 9" id="KW-0547">Nucleotide-binding</keyword>
<dbReference type="Pfam" id="PF20143">
    <property type="entry name" value="NAD_kinase_C"/>
    <property type="match status" value="1"/>
</dbReference>
<keyword evidence="2 9" id="KW-0808">Transferase</keyword>
<dbReference type="GO" id="GO:0005524">
    <property type="term" value="F:ATP binding"/>
    <property type="evidence" value="ECO:0007669"/>
    <property type="project" value="UniProtKB-KW"/>
</dbReference>
<dbReference type="AlphaFoldDB" id="A0A803GCQ2"/>
<dbReference type="InterPro" id="IPR016064">
    <property type="entry name" value="NAD/diacylglycerol_kinase_sf"/>
</dbReference>
<dbReference type="GO" id="GO:0006741">
    <property type="term" value="P:NADP+ biosynthetic process"/>
    <property type="evidence" value="ECO:0007669"/>
    <property type="project" value="UniProtKB-UniRule"/>
</dbReference>
<dbReference type="NCBIfam" id="NF002893">
    <property type="entry name" value="PRK03378.1"/>
    <property type="match status" value="1"/>
</dbReference>
<feature type="binding site" evidence="9">
    <location>
        <begin position="148"/>
        <end position="149"/>
    </location>
    <ligand>
        <name>NAD(+)</name>
        <dbReference type="ChEBI" id="CHEBI:57540"/>
    </ligand>
</feature>
<dbReference type="Gene3D" id="2.60.200.30">
    <property type="entry name" value="Probable inorganic polyphosphate/atp-NAD kinase, domain 2"/>
    <property type="match status" value="1"/>
</dbReference>
<dbReference type="GO" id="GO:0046872">
    <property type="term" value="F:metal ion binding"/>
    <property type="evidence" value="ECO:0007669"/>
    <property type="project" value="UniProtKB-UniRule"/>
</dbReference>
<comment type="cofactor">
    <cofactor evidence="9">
        <name>a divalent metal cation</name>
        <dbReference type="ChEBI" id="CHEBI:60240"/>
    </cofactor>
</comment>
<feature type="binding site" evidence="9">
    <location>
        <position position="248"/>
    </location>
    <ligand>
        <name>NAD(+)</name>
        <dbReference type="ChEBI" id="CHEBI:57540"/>
    </ligand>
</feature>
<dbReference type="PANTHER" id="PTHR20275">
    <property type="entry name" value="NAD KINASE"/>
    <property type="match status" value="1"/>
</dbReference>
<dbReference type="RefSeq" id="WP_157991308.1">
    <property type="nucleotide sequence ID" value="NZ_LR217737.1"/>
</dbReference>
<dbReference type="GO" id="GO:0019674">
    <property type="term" value="P:NAD+ metabolic process"/>
    <property type="evidence" value="ECO:0007669"/>
    <property type="project" value="InterPro"/>
</dbReference>
<dbReference type="FunFam" id="2.60.200.30:FF:000001">
    <property type="entry name" value="NAD kinase"/>
    <property type="match status" value="1"/>
</dbReference>
<keyword evidence="6 9" id="KW-0521">NADP</keyword>
<feature type="binding site" evidence="9">
    <location>
        <position position="176"/>
    </location>
    <ligand>
        <name>NAD(+)</name>
        <dbReference type="ChEBI" id="CHEBI:57540"/>
    </ligand>
</feature>
<evidence type="ECO:0000256" key="8">
    <source>
        <dbReference type="ARBA" id="ARBA00047925"/>
    </source>
</evidence>
<dbReference type="GO" id="GO:0005737">
    <property type="term" value="C:cytoplasm"/>
    <property type="evidence" value="ECO:0007669"/>
    <property type="project" value="UniProtKB-SubCell"/>
</dbReference>
<dbReference type="HAMAP" id="MF_00361">
    <property type="entry name" value="NAD_kinase"/>
    <property type="match status" value="1"/>
</dbReference>
<keyword evidence="7 9" id="KW-0520">NAD</keyword>
<evidence type="ECO:0000256" key="7">
    <source>
        <dbReference type="ARBA" id="ARBA00023027"/>
    </source>
</evidence>
<evidence type="ECO:0000313" key="11">
    <source>
        <dbReference type="Proteomes" id="UP000294289"/>
    </source>
</evidence>
<dbReference type="EMBL" id="LR217737">
    <property type="protein sequence ID" value="VFP88436.1"/>
    <property type="molecule type" value="Genomic_DNA"/>
</dbReference>
<dbReference type="Gene3D" id="3.40.50.10330">
    <property type="entry name" value="Probable inorganic polyphosphate/atp-NAD kinase, domain 1"/>
    <property type="match status" value="1"/>
</dbReference>
<dbReference type="InterPro" id="IPR002504">
    <property type="entry name" value="NADK"/>
</dbReference>
<dbReference type="GO" id="GO:0051287">
    <property type="term" value="F:NAD binding"/>
    <property type="evidence" value="ECO:0007669"/>
    <property type="project" value="UniProtKB-ARBA"/>
</dbReference>
<feature type="binding site" evidence="9">
    <location>
        <begin position="74"/>
        <end position="75"/>
    </location>
    <ligand>
        <name>NAD(+)</name>
        <dbReference type="ChEBI" id="CHEBI:57540"/>
    </ligand>
</feature>
<dbReference type="Pfam" id="PF01513">
    <property type="entry name" value="NAD_kinase"/>
    <property type="match status" value="1"/>
</dbReference>
<dbReference type="GO" id="GO:0003951">
    <property type="term" value="F:NAD+ kinase activity"/>
    <property type="evidence" value="ECO:0007669"/>
    <property type="project" value="UniProtKB-UniRule"/>
</dbReference>
<comment type="catalytic activity">
    <reaction evidence="8 9">
        <text>NAD(+) + ATP = ADP + NADP(+) + H(+)</text>
        <dbReference type="Rhea" id="RHEA:18629"/>
        <dbReference type="ChEBI" id="CHEBI:15378"/>
        <dbReference type="ChEBI" id="CHEBI:30616"/>
        <dbReference type="ChEBI" id="CHEBI:57540"/>
        <dbReference type="ChEBI" id="CHEBI:58349"/>
        <dbReference type="ChEBI" id="CHEBI:456216"/>
        <dbReference type="EC" id="2.7.1.23"/>
    </reaction>
</comment>
<feature type="binding site" evidence="9">
    <location>
        <position position="178"/>
    </location>
    <ligand>
        <name>NAD(+)</name>
        <dbReference type="ChEBI" id="CHEBI:57540"/>
    </ligand>
</feature>
<keyword evidence="5 9" id="KW-0067">ATP-binding</keyword>
<dbReference type="SUPFAM" id="SSF111331">
    <property type="entry name" value="NAD kinase/diacylglycerol kinase-like"/>
    <property type="match status" value="1"/>
</dbReference>
<dbReference type="Proteomes" id="UP000294289">
    <property type="component" value="Chromosome"/>
</dbReference>
<protein>
    <recommendedName>
        <fullName evidence="9">NAD kinase</fullName>
        <ecNumber evidence="9">2.7.1.23</ecNumber>
    </recommendedName>
    <alternativeName>
        <fullName evidence="9">ATP-dependent NAD kinase</fullName>
    </alternativeName>
</protein>